<reference evidence="5 6" key="1">
    <citation type="submission" date="2018-11" db="EMBL/GenBank/DDBJ databases">
        <title>Draft genome sequence of Cellulomonas takizawaensis strain TKZ-21.</title>
        <authorList>
            <person name="Yamamura H."/>
            <person name="Hayashi T."/>
            <person name="Hamada M."/>
            <person name="Serisawa Y."/>
            <person name="Matsuyama K."/>
            <person name="Nakagawa Y."/>
            <person name="Otoguro M."/>
            <person name="Yanagida F."/>
            <person name="Hayakawa M."/>
        </authorList>
    </citation>
    <scope>NUCLEOTIDE SEQUENCE [LARGE SCALE GENOMIC DNA]</scope>
    <source>
        <strain evidence="5 6">TKZ-21</strain>
    </source>
</reference>
<evidence type="ECO:0000259" key="4">
    <source>
        <dbReference type="PROSITE" id="PS50879"/>
    </source>
</evidence>
<dbReference type="SUPFAM" id="SSF53098">
    <property type="entry name" value="Ribonuclease H-like"/>
    <property type="match status" value="1"/>
</dbReference>
<dbReference type="GO" id="GO:0005737">
    <property type="term" value="C:cytoplasm"/>
    <property type="evidence" value="ECO:0007669"/>
    <property type="project" value="TreeGrafter"/>
</dbReference>
<feature type="region of interest" description="Disordered" evidence="3">
    <location>
        <begin position="138"/>
        <end position="188"/>
    </location>
</feature>
<dbReference type="Pfam" id="PF13456">
    <property type="entry name" value="RVT_3"/>
    <property type="match status" value="1"/>
</dbReference>
<dbReference type="CDD" id="cd09279">
    <property type="entry name" value="RNase_HI_like"/>
    <property type="match status" value="1"/>
</dbReference>
<protein>
    <submittedName>
        <fullName evidence="5">Bifunctional RNase H/acid phosphatase</fullName>
    </submittedName>
</protein>
<comment type="caution">
    <text evidence="5">The sequence shown here is derived from an EMBL/GenBank/DDBJ whole genome shotgun (WGS) entry which is preliminary data.</text>
</comment>
<evidence type="ECO:0000256" key="3">
    <source>
        <dbReference type="SAM" id="MobiDB-lite"/>
    </source>
</evidence>
<dbReference type="Gene3D" id="3.40.50.1240">
    <property type="entry name" value="Phosphoglycerate mutase-like"/>
    <property type="match status" value="1"/>
</dbReference>
<dbReference type="AlphaFoldDB" id="A0A401UWA7"/>
<dbReference type="GO" id="GO:0016791">
    <property type="term" value="F:phosphatase activity"/>
    <property type="evidence" value="ECO:0007669"/>
    <property type="project" value="TreeGrafter"/>
</dbReference>
<feature type="binding site" evidence="2">
    <location>
        <position position="258"/>
    </location>
    <ligand>
        <name>substrate</name>
    </ligand>
</feature>
<dbReference type="InterPro" id="IPR013078">
    <property type="entry name" value="His_Pase_superF_clade-1"/>
</dbReference>
<evidence type="ECO:0000256" key="1">
    <source>
        <dbReference type="PIRSR" id="PIRSR613078-1"/>
    </source>
</evidence>
<dbReference type="InterPro" id="IPR036397">
    <property type="entry name" value="RNaseH_sf"/>
</dbReference>
<dbReference type="GO" id="GO:0004523">
    <property type="term" value="F:RNA-DNA hybrid ribonuclease activity"/>
    <property type="evidence" value="ECO:0007669"/>
    <property type="project" value="InterPro"/>
</dbReference>
<feature type="active site" description="Tele-phosphohistidine intermediate" evidence="1">
    <location>
        <position position="198"/>
    </location>
</feature>
<dbReference type="SMART" id="SM00855">
    <property type="entry name" value="PGAM"/>
    <property type="match status" value="1"/>
</dbReference>
<feature type="active site" description="Proton donor/acceptor" evidence="1">
    <location>
        <position position="282"/>
    </location>
</feature>
<evidence type="ECO:0000313" key="5">
    <source>
        <dbReference type="EMBL" id="GCD18966.1"/>
    </source>
</evidence>
<gene>
    <name evidence="5" type="ORF">CTKZ_05280</name>
</gene>
<dbReference type="PANTHER" id="PTHR48100">
    <property type="entry name" value="BROAD-SPECIFICITY PHOSPHATASE YOR283W-RELATED"/>
    <property type="match status" value="1"/>
</dbReference>
<dbReference type="InterPro" id="IPR029033">
    <property type="entry name" value="His_PPase_superfam"/>
</dbReference>
<dbReference type="NCBIfam" id="NF005567">
    <property type="entry name" value="PRK07238.1"/>
    <property type="match status" value="1"/>
</dbReference>
<evidence type="ECO:0000256" key="2">
    <source>
        <dbReference type="PIRSR" id="PIRSR613078-2"/>
    </source>
</evidence>
<feature type="compositionally biased region" description="Low complexity" evidence="3">
    <location>
        <begin position="154"/>
        <end position="167"/>
    </location>
</feature>
<evidence type="ECO:0000313" key="6">
    <source>
        <dbReference type="Proteomes" id="UP000288246"/>
    </source>
</evidence>
<dbReference type="Proteomes" id="UP000288246">
    <property type="component" value="Unassembled WGS sequence"/>
</dbReference>
<proteinExistence type="predicted"/>
<dbReference type="InterPro" id="IPR002156">
    <property type="entry name" value="RNaseH_domain"/>
</dbReference>
<dbReference type="PANTHER" id="PTHR48100:SF1">
    <property type="entry name" value="HISTIDINE PHOSPHATASE FAMILY PROTEIN-RELATED"/>
    <property type="match status" value="1"/>
</dbReference>
<dbReference type="PROSITE" id="PS50879">
    <property type="entry name" value="RNASE_H_1"/>
    <property type="match status" value="1"/>
</dbReference>
<dbReference type="CDD" id="cd07067">
    <property type="entry name" value="HP_PGM_like"/>
    <property type="match status" value="1"/>
</dbReference>
<dbReference type="Pfam" id="PF00300">
    <property type="entry name" value="His_Phos_1"/>
    <property type="match status" value="1"/>
</dbReference>
<dbReference type="SUPFAM" id="SSF53254">
    <property type="entry name" value="Phosphoglycerate mutase-like"/>
    <property type="match status" value="1"/>
</dbReference>
<feature type="domain" description="RNase H type-1" evidence="4">
    <location>
        <begin position="1"/>
        <end position="137"/>
    </location>
</feature>
<dbReference type="OrthoDB" id="5296884at2"/>
<accession>A0A401UWA7</accession>
<feature type="compositionally biased region" description="Gly residues" evidence="3">
    <location>
        <begin position="12"/>
        <end position="21"/>
    </location>
</feature>
<organism evidence="5 6">
    <name type="scientific">Cellulomonas algicola</name>
    <dbReference type="NCBI Taxonomy" id="2071633"/>
    <lineage>
        <taxon>Bacteria</taxon>
        <taxon>Bacillati</taxon>
        <taxon>Actinomycetota</taxon>
        <taxon>Actinomycetes</taxon>
        <taxon>Micrococcales</taxon>
        <taxon>Cellulomonadaceae</taxon>
        <taxon>Cellulomonas</taxon>
    </lineage>
</organism>
<sequence>MPRRLVVEADGGSRGNPGPAGYGAVVRDADTGTVLAERANFLGVATNNVAEYSGLVAGLRAALAIDPAARLEVRMDSQLVIEQMRGTWKIKHADMRRLADEVHTLVDPADVTWTWVPRAQNAAADRLANLAMDRESGLVTDDASTGPLTPPSTDPTGSGTQSATTGAGDPGSGRAPRPSGAGVRFDEEKPVTVVLVRHGQTAMTVSRGYSGSSEPGPPLDERGQQQARAAAVLVDRIGHDLWGDIEYPSEIIASPMVRTQQTAGIIAERLKLSVETVDLVKEADFGEWQGLTAEQIEERWPGELEPWHTRGDVPPPGGESIADVGVRLQHVFDDLIAEGRGRTVVVVSHAVAIRAALGVAMGAQPGSWSQLRVAPASVSIVRLFADKRHEIAVVGVPSEGW</sequence>
<name>A0A401UWA7_9CELL</name>
<dbReference type="RefSeq" id="WP_124341513.1">
    <property type="nucleotide sequence ID" value="NZ_BHYL01000041.1"/>
</dbReference>
<dbReference type="InterPro" id="IPR012337">
    <property type="entry name" value="RNaseH-like_sf"/>
</dbReference>
<feature type="region of interest" description="Disordered" evidence="3">
    <location>
        <begin position="1"/>
        <end position="21"/>
    </location>
</feature>
<dbReference type="Gene3D" id="3.30.420.10">
    <property type="entry name" value="Ribonuclease H-like superfamily/Ribonuclease H"/>
    <property type="match status" value="1"/>
</dbReference>
<dbReference type="GO" id="GO:0003676">
    <property type="term" value="F:nucleic acid binding"/>
    <property type="evidence" value="ECO:0007669"/>
    <property type="project" value="InterPro"/>
</dbReference>
<dbReference type="EMBL" id="BHYL01000041">
    <property type="protein sequence ID" value="GCD18966.1"/>
    <property type="molecule type" value="Genomic_DNA"/>
</dbReference>
<keyword evidence="6" id="KW-1185">Reference proteome</keyword>
<dbReference type="InterPro" id="IPR050275">
    <property type="entry name" value="PGM_Phosphatase"/>
</dbReference>